<comment type="caution">
    <text evidence="3">The sequence shown here is derived from an EMBL/GenBank/DDBJ whole genome shotgun (WGS) entry which is preliminary data.</text>
</comment>
<dbReference type="AlphaFoldDB" id="A0A4R4KD24"/>
<dbReference type="RefSeq" id="WP_132117859.1">
    <property type="nucleotide sequence ID" value="NZ_SMJU01000007.1"/>
</dbReference>
<feature type="transmembrane region" description="Helical" evidence="2">
    <location>
        <begin position="124"/>
        <end position="144"/>
    </location>
</feature>
<protein>
    <submittedName>
        <fullName evidence="3">Uncharacterized protein</fullName>
    </submittedName>
</protein>
<organism evidence="3 4">
    <name type="scientific">Arundinibacter roseus</name>
    <dbReference type="NCBI Taxonomy" id="2070510"/>
    <lineage>
        <taxon>Bacteria</taxon>
        <taxon>Pseudomonadati</taxon>
        <taxon>Bacteroidota</taxon>
        <taxon>Cytophagia</taxon>
        <taxon>Cytophagales</taxon>
        <taxon>Spirosomataceae</taxon>
        <taxon>Arundinibacter</taxon>
    </lineage>
</organism>
<reference evidence="3 4" key="1">
    <citation type="submission" date="2019-02" db="EMBL/GenBank/DDBJ databases">
        <title>Arundinibacter roseus gen. nov., sp. nov., a new member of the family Cytophagaceae.</title>
        <authorList>
            <person name="Szuroczki S."/>
            <person name="Khayer B."/>
            <person name="Sproer C."/>
            <person name="Toumi M."/>
            <person name="Szabo A."/>
            <person name="Felfoldi T."/>
            <person name="Schumann P."/>
            <person name="Toth E."/>
        </authorList>
    </citation>
    <scope>NUCLEOTIDE SEQUENCE [LARGE SCALE GENOMIC DNA]</scope>
    <source>
        <strain evidence="3 4">DMA-k-7a</strain>
    </source>
</reference>
<keyword evidence="2" id="KW-0812">Transmembrane</keyword>
<proteinExistence type="predicted"/>
<keyword evidence="2" id="KW-1133">Transmembrane helix</keyword>
<sequence>MKKQNEKFEMDLPAEDESLQKYIAFFEDFNGGGKTTEEQFYYLFAHNFSITKAEARSVIDWLIQYEILEHRLDNSFRYTTLGERIKVDGWVTIKSEITRRQNEKKAKSLLESQAIEAEFRSKKLWWINPLISALAVFVSIIALWQTSANSNSQKNVEIRIDSLKQVVSQQKLALDSLSKFQNQLLTPPKAPPPKAPAGADQSAAPR</sequence>
<keyword evidence="4" id="KW-1185">Reference proteome</keyword>
<dbReference type="EMBL" id="SMJU01000007">
    <property type="protein sequence ID" value="TDB64371.1"/>
    <property type="molecule type" value="Genomic_DNA"/>
</dbReference>
<name>A0A4R4KD24_9BACT</name>
<feature type="region of interest" description="Disordered" evidence="1">
    <location>
        <begin position="183"/>
        <end position="206"/>
    </location>
</feature>
<evidence type="ECO:0000313" key="4">
    <source>
        <dbReference type="Proteomes" id="UP000295706"/>
    </source>
</evidence>
<evidence type="ECO:0000256" key="2">
    <source>
        <dbReference type="SAM" id="Phobius"/>
    </source>
</evidence>
<evidence type="ECO:0000256" key="1">
    <source>
        <dbReference type="SAM" id="MobiDB-lite"/>
    </source>
</evidence>
<keyword evidence="2" id="KW-0472">Membrane</keyword>
<evidence type="ECO:0000313" key="3">
    <source>
        <dbReference type="EMBL" id="TDB64371.1"/>
    </source>
</evidence>
<dbReference type="Proteomes" id="UP000295706">
    <property type="component" value="Unassembled WGS sequence"/>
</dbReference>
<accession>A0A4R4KD24</accession>
<gene>
    <name evidence="3" type="ORF">EZE20_11855</name>
</gene>